<dbReference type="Proteomes" id="UP000196440">
    <property type="component" value="Unassembled WGS sequence"/>
</dbReference>
<proteinExistence type="predicted"/>
<accession>A0A209A1N3</accession>
<name>A0A209A1N3_YERIN</name>
<dbReference type="AlphaFoldDB" id="A0A209A1N3"/>
<dbReference type="RefSeq" id="WP_087815982.1">
    <property type="nucleotide sequence ID" value="NZ_NHOI01000013.1"/>
</dbReference>
<dbReference type="Pfam" id="PF10108">
    <property type="entry name" value="DNA_pol_B_exo2"/>
    <property type="match status" value="1"/>
</dbReference>
<evidence type="ECO:0000313" key="2">
    <source>
        <dbReference type="EMBL" id="OVZ86598.1"/>
    </source>
</evidence>
<dbReference type="InterPro" id="IPR012337">
    <property type="entry name" value="RNaseH-like_sf"/>
</dbReference>
<dbReference type="InterPro" id="IPR019288">
    <property type="entry name" value="3'-5'_exonuclease_PolB-like"/>
</dbReference>
<reference evidence="2 3" key="1">
    <citation type="submission" date="2017-05" db="EMBL/GenBank/DDBJ databases">
        <title>Whole genome sequencing of Yersinia kristensenii.</title>
        <authorList>
            <person name="Campioni F."/>
        </authorList>
    </citation>
    <scope>NUCLEOTIDE SEQUENCE [LARGE SCALE GENOMIC DNA]</scope>
    <source>
        <strain evidence="2 3">CFSAN060536</strain>
    </source>
</reference>
<sequence>MNIFLDIETIPAQDPKVKQVIADGITAPGQYKKAESIKEWLDANRESAAEEEWRKTSFDGGFGHVCCISVAVNDGEVKTFVSPDWPNAEKNILADFFQFLHDNYDPSRQTPPVFIGHNVADFDLRFLFQRAVVLGVRPPHFLPVGAKSWDKSLFDTMTEWAGYKGRVKLDKLCRVLGLDLKGSEIGEEIDGSKVWDFVRDGKIDLVAKYCAGDVERVRHIFNRMNFTDAA</sequence>
<protein>
    <recommendedName>
        <fullName evidence="1">Predicted 3'-5' exonuclease PolB-like domain-containing protein</fullName>
    </recommendedName>
</protein>
<dbReference type="EMBL" id="NHOI01000013">
    <property type="protein sequence ID" value="OVZ86598.1"/>
    <property type="molecule type" value="Genomic_DNA"/>
</dbReference>
<dbReference type="GO" id="GO:0003676">
    <property type="term" value="F:nucleic acid binding"/>
    <property type="evidence" value="ECO:0007669"/>
    <property type="project" value="InterPro"/>
</dbReference>
<organism evidence="2 3">
    <name type="scientific">Yersinia intermedia</name>
    <dbReference type="NCBI Taxonomy" id="631"/>
    <lineage>
        <taxon>Bacteria</taxon>
        <taxon>Pseudomonadati</taxon>
        <taxon>Pseudomonadota</taxon>
        <taxon>Gammaproteobacteria</taxon>
        <taxon>Enterobacterales</taxon>
        <taxon>Yersiniaceae</taxon>
        <taxon>Yersinia</taxon>
    </lineage>
</organism>
<dbReference type="SUPFAM" id="SSF53098">
    <property type="entry name" value="Ribonuclease H-like"/>
    <property type="match status" value="1"/>
</dbReference>
<comment type="caution">
    <text evidence="2">The sequence shown here is derived from an EMBL/GenBank/DDBJ whole genome shotgun (WGS) entry which is preliminary data.</text>
</comment>
<evidence type="ECO:0000313" key="3">
    <source>
        <dbReference type="Proteomes" id="UP000196440"/>
    </source>
</evidence>
<dbReference type="Gene3D" id="3.30.420.10">
    <property type="entry name" value="Ribonuclease H-like superfamily/Ribonuclease H"/>
    <property type="match status" value="1"/>
</dbReference>
<dbReference type="InterPro" id="IPR036397">
    <property type="entry name" value="RNaseH_sf"/>
</dbReference>
<gene>
    <name evidence="2" type="ORF">CBW57_11655</name>
</gene>
<evidence type="ECO:0000259" key="1">
    <source>
        <dbReference type="Pfam" id="PF10108"/>
    </source>
</evidence>
<feature type="domain" description="Predicted 3'-5' exonuclease PolB-like" evidence="1">
    <location>
        <begin position="65"/>
        <end position="226"/>
    </location>
</feature>